<dbReference type="eggNOG" id="ENOG502RBIM">
    <property type="taxonomic scope" value="Eukaryota"/>
</dbReference>
<dbReference type="Pfam" id="PF01926">
    <property type="entry name" value="MMR_HSR1"/>
    <property type="match status" value="1"/>
</dbReference>
<dbReference type="InterPro" id="IPR027417">
    <property type="entry name" value="P-loop_NTPase"/>
</dbReference>
<dbReference type="KEGG" id="cci:CC1G_05993"/>
<dbReference type="GO" id="GO:0005525">
    <property type="term" value="F:GTP binding"/>
    <property type="evidence" value="ECO:0007669"/>
    <property type="project" value="InterPro"/>
</dbReference>
<feature type="domain" description="G" evidence="2">
    <location>
        <begin position="60"/>
        <end position="133"/>
    </location>
</feature>
<dbReference type="EMBL" id="AACS02000003">
    <property type="protein sequence ID" value="EAU92006.2"/>
    <property type="molecule type" value="Genomic_DNA"/>
</dbReference>
<organism evidence="3 4">
    <name type="scientific">Coprinopsis cinerea (strain Okayama-7 / 130 / ATCC MYA-4618 / FGSC 9003)</name>
    <name type="common">Inky cap fungus</name>
    <name type="synonym">Hormographiella aspergillata</name>
    <dbReference type="NCBI Taxonomy" id="240176"/>
    <lineage>
        <taxon>Eukaryota</taxon>
        <taxon>Fungi</taxon>
        <taxon>Dikarya</taxon>
        <taxon>Basidiomycota</taxon>
        <taxon>Agaricomycotina</taxon>
        <taxon>Agaricomycetes</taxon>
        <taxon>Agaricomycetidae</taxon>
        <taxon>Agaricales</taxon>
        <taxon>Agaricineae</taxon>
        <taxon>Psathyrellaceae</taxon>
        <taxon>Coprinopsis</taxon>
    </lineage>
</organism>
<dbReference type="HOGENOM" id="CLU_050405_0_1_1"/>
<evidence type="ECO:0000313" key="3">
    <source>
        <dbReference type="EMBL" id="EAU92006.2"/>
    </source>
</evidence>
<feature type="compositionally biased region" description="Low complexity" evidence="1">
    <location>
        <begin position="288"/>
        <end position="303"/>
    </location>
</feature>
<dbReference type="AlphaFoldDB" id="A8N4L5"/>
<evidence type="ECO:0000313" key="4">
    <source>
        <dbReference type="Proteomes" id="UP000001861"/>
    </source>
</evidence>
<comment type="caution">
    <text evidence="3">The sequence shown here is derived from an EMBL/GenBank/DDBJ whole genome shotgun (WGS) entry which is preliminary data.</text>
</comment>
<protein>
    <recommendedName>
        <fullName evidence="2">G domain-containing protein</fullName>
    </recommendedName>
</protein>
<name>A8N4L5_COPC7</name>
<dbReference type="RefSeq" id="XP_001829784.2">
    <property type="nucleotide sequence ID" value="XM_001829732.2"/>
</dbReference>
<dbReference type="OrthoDB" id="8954335at2759"/>
<dbReference type="OMA" id="NEECMED"/>
<sequence>MDPTPVMGCFPSKAASPGSSTSKNPPPSKKNTKATTAKPSTNTPERPTPRVSQPAVVPNLVVFGETGAGKSSFINMLAGRDVTKASSSAKGVTSKNLEFSLKIENQDYRIWDTAGLNETDKGTVSSQKALENLRTLIQNLAQTSSGVNLLIYCIAGQGFSEILRINFDLVWGIMCQARVPILIVITKQELAEGDSWWKTHSSRLLLPGIAAQHLQHLPIVATKGKDNRYASQYEKSCVEVKKLIRQMVNGPGWKPPPSTWPVVRKQMAAYGNQRKASKKGEDRKLVVNNYKTSSTTKVNKTKR</sequence>
<dbReference type="Proteomes" id="UP000001861">
    <property type="component" value="Unassembled WGS sequence"/>
</dbReference>
<feature type="region of interest" description="Disordered" evidence="1">
    <location>
        <begin position="1"/>
        <end position="53"/>
    </location>
</feature>
<dbReference type="InParanoid" id="A8N4L5"/>
<dbReference type="STRING" id="240176.A8N4L5"/>
<feature type="region of interest" description="Disordered" evidence="1">
    <location>
        <begin position="271"/>
        <end position="303"/>
    </location>
</feature>
<dbReference type="CDD" id="cd00882">
    <property type="entry name" value="Ras_like_GTPase"/>
    <property type="match status" value="1"/>
</dbReference>
<evidence type="ECO:0000256" key="1">
    <source>
        <dbReference type="SAM" id="MobiDB-lite"/>
    </source>
</evidence>
<dbReference type="GeneID" id="6006221"/>
<dbReference type="Gene3D" id="3.40.50.300">
    <property type="entry name" value="P-loop containing nucleotide triphosphate hydrolases"/>
    <property type="match status" value="1"/>
</dbReference>
<accession>A8N4L5</accession>
<feature type="compositionally biased region" description="Low complexity" evidence="1">
    <location>
        <begin position="33"/>
        <end position="44"/>
    </location>
</feature>
<dbReference type="VEuPathDB" id="FungiDB:CC1G_05993"/>
<evidence type="ECO:0000259" key="2">
    <source>
        <dbReference type="Pfam" id="PF01926"/>
    </source>
</evidence>
<dbReference type="InterPro" id="IPR006073">
    <property type="entry name" value="GTP-bd"/>
</dbReference>
<keyword evidence="4" id="KW-1185">Reference proteome</keyword>
<reference evidence="3 4" key="1">
    <citation type="journal article" date="2010" name="Proc. Natl. Acad. Sci. U.S.A.">
        <title>Insights into evolution of multicellular fungi from the assembled chromosomes of the mushroom Coprinopsis cinerea (Coprinus cinereus).</title>
        <authorList>
            <person name="Stajich J.E."/>
            <person name="Wilke S.K."/>
            <person name="Ahren D."/>
            <person name="Au C.H."/>
            <person name="Birren B.W."/>
            <person name="Borodovsky M."/>
            <person name="Burns C."/>
            <person name="Canback B."/>
            <person name="Casselton L.A."/>
            <person name="Cheng C.K."/>
            <person name="Deng J."/>
            <person name="Dietrich F.S."/>
            <person name="Fargo D.C."/>
            <person name="Farman M.L."/>
            <person name="Gathman A.C."/>
            <person name="Goldberg J."/>
            <person name="Guigo R."/>
            <person name="Hoegger P.J."/>
            <person name="Hooker J.B."/>
            <person name="Huggins A."/>
            <person name="James T.Y."/>
            <person name="Kamada T."/>
            <person name="Kilaru S."/>
            <person name="Kodira C."/>
            <person name="Kues U."/>
            <person name="Kupfer D."/>
            <person name="Kwan H.S."/>
            <person name="Lomsadze A."/>
            <person name="Li W."/>
            <person name="Lilly W.W."/>
            <person name="Ma L.J."/>
            <person name="Mackey A.J."/>
            <person name="Manning G."/>
            <person name="Martin F."/>
            <person name="Muraguchi H."/>
            <person name="Natvig D.O."/>
            <person name="Palmerini H."/>
            <person name="Ramesh M.A."/>
            <person name="Rehmeyer C.J."/>
            <person name="Roe B.A."/>
            <person name="Shenoy N."/>
            <person name="Stanke M."/>
            <person name="Ter-Hovhannisyan V."/>
            <person name="Tunlid A."/>
            <person name="Velagapudi R."/>
            <person name="Vision T.J."/>
            <person name="Zeng Q."/>
            <person name="Zolan M.E."/>
            <person name="Pukkila P.J."/>
        </authorList>
    </citation>
    <scope>NUCLEOTIDE SEQUENCE [LARGE SCALE GENOMIC DNA]</scope>
    <source>
        <strain evidence="4">Okayama-7 / 130 / ATCC MYA-4618 / FGSC 9003</strain>
    </source>
</reference>
<gene>
    <name evidence="3" type="ORF">CC1G_05993</name>
</gene>
<dbReference type="SUPFAM" id="SSF52540">
    <property type="entry name" value="P-loop containing nucleoside triphosphate hydrolases"/>
    <property type="match status" value="1"/>
</dbReference>
<proteinExistence type="predicted"/>